<evidence type="ECO:0000313" key="3">
    <source>
        <dbReference type="Proteomes" id="UP000295484"/>
    </source>
</evidence>
<evidence type="ECO:0000313" key="1">
    <source>
        <dbReference type="EMBL" id="MBL3576868.1"/>
    </source>
</evidence>
<gene>
    <name evidence="2" type="ORF">EV657_105189</name>
    <name evidence="1" type="ORF">JMJ92_01635</name>
</gene>
<dbReference type="Proteomes" id="UP000295484">
    <property type="component" value="Unassembled WGS sequence"/>
</dbReference>
<reference evidence="2 3" key="1">
    <citation type="submission" date="2019-03" db="EMBL/GenBank/DDBJ databases">
        <title>Genomic Encyclopedia of Type Strains, Phase IV (KMG-IV): sequencing the most valuable type-strain genomes for metagenomic binning, comparative biology and taxonomic classification.</title>
        <authorList>
            <person name="Goeker M."/>
        </authorList>
    </citation>
    <scope>NUCLEOTIDE SEQUENCE [LARGE SCALE GENOMIC DNA]</scope>
    <source>
        <strain evidence="2 3">JA181</strain>
    </source>
</reference>
<dbReference type="EMBL" id="JAESIL010000004">
    <property type="protein sequence ID" value="MBL3576868.1"/>
    <property type="molecule type" value="Genomic_DNA"/>
</dbReference>
<name>A0A4R8FWP6_9RHOB</name>
<dbReference type="AlphaFoldDB" id="A0A4R8FWP6"/>
<dbReference type="EMBL" id="SOEB01000005">
    <property type="protein sequence ID" value="TDX31341.1"/>
    <property type="molecule type" value="Genomic_DNA"/>
</dbReference>
<reference evidence="1" key="3">
    <citation type="submission" date="2021-01" db="EMBL/GenBank/DDBJ databases">
        <authorList>
            <person name="Guzman M.S."/>
        </authorList>
    </citation>
    <scope>NUCLEOTIDE SEQUENCE</scope>
    <source>
        <strain evidence="1">AB19</strain>
    </source>
</reference>
<proteinExistence type="predicted"/>
<accession>A0A4R8FWP6</accession>
<comment type="caution">
    <text evidence="2">The sequence shown here is derived from an EMBL/GenBank/DDBJ whole genome shotgun (WGS) entry which is preliminary data.</text>
</comment>
<keyword evidence="4" id="KW-1185">Reference proteome</keyword>
<organism evidence="2 3">
    <name type="scientific">Rhodovulum visakhapatnamense</name>
    <dbReference type="NCBI Taxonomy" id="364297"/>
    <lineage>
        <taxon>Bacteria</taxon>
        <taxon>Pseudomonadati</taxon>
        <taxon>Pseudomonadota</taxon>
        <taxon>Alphaproteobacteria</taxon>
        <taxon>Rhodobacterales</taxon>
        <taxon>Paracoccaceae</taxon>
        <taxon>Rhodovulum</taxon>
    </lineage>
</organism>
<evidence type="ECO:0000313" key="4">
    <source>
        <dbReference type="Proteomes" id="UP000635853"/>
    </source>
</evidence>
<dbReference type="RefSeq" id="WP_075784888.1">
    <property type="nucleotide sequence ID" value="NZ_JAESIL010000004.1"/>
</dbReference>
<evidence type="ECO:0000313" key="2">
    <source>
        <dbReference type="EMBL" id="TDX31341.1"/>
    </source>
</evidence>
<protein>
    <submittedName>
        <fullName evidence="2">Uncharacterized protein</fullName>
    </submittedName>
</protein>
<dbReference type="Proteomes" id="UP000635853">
    <property type="component" value="Unassembled WGS sequence"/>
</dbReference>
<sequence>MRHHFDRRAGRAATALAARTGACLATLRIFARDWDTAFAETAEGVVFDLYRGGRHTALVGRNAARARSSNPF</sequence>
<reference evidence="4" key="2">
    <citation type="submission" date="2021-01" db="EMBL/GenBank/DDBJ databases">
        <title>Draft genomes of Rhodovulum sulfidophilum.</title>
        <authorList>
            <person name="Guzman M.S."/>
        </authorList>
    </citation>
    <scope>NUCLEOTIDE SEQUENCE [LARGE SCALE GENOMIC DNA]</scope>
    <source>
        <strain evidence="4">AB19</strain>
    </source>
</reference>